<evidence type="ECO:0000256" key="8">
    <source>
        <dbReference type="RuleBase" id="RU366017"/>
    </source>
</evidence>
<dbReference type="InterPro" id="IPR008166">
    <property type="entry name" value="Glyco_transf_92"/>
</dbReference>
<keyword evidence="7" id="KW-0472">Membrane</keyword>
<accession>A0AAV1GMU5</accession>
<dbReference type="EC" id="2.4.1.-" evidence="8"/>
<protein>
    <recommendedName>
        <fullName evidence="8">Glycosyltransferase family 92 protein</fullName>
        <ecNumber evidence="8">2.4.1.-</ecNumber>
    </recommendedName>
</protein>
<evidence type="ECO:0000256" key="5">
    <source>
        <dbReference type="ARBA" id="ARBA00022692"/>
    </source>
</evidence>
<dbReference type="EMBL" id="OY660878">
    <property type="protein sequence ID" value="CAJ1074419.1"/>
    <property type="molecule type" value="Genomic_DNA"/>
</dbReference>
<dbReference type="GO" id="GO:0016757">
    <property type="term" value="F:glycosyltransferase activity"/>
    <property type="evidence" value="ECO:0007669"/>
    <property type="project" value="UniProtKB-UniRule"/>
</dbReference>
<evidence type="ECO:0000313" key="10">
    <source>
        <dbReference type="Proteomes" id="UP001178508"/>
    </source>
</evidence>
<dbReference type="GO" id="GO:0005737">
    <property type="term" value="C:cytoplasm"/>
    <property type="evidence" value="ECO:0007669"/>
    <property type="project" value="TreeGrafter"/>
</dbReference>
<comment type="similarity">
    <text evidence="2 8">Belongs to the glycosyltransferase 92 family.</text>
</comment>
<keyword evidence="4 8" id="KW-0808">Transferase</keyword>
<sequence length="444" mass="51405">MKKDFKKTFYLLFLLSSLLVIFIANVTPEVYDYLPKLPWPLRVCPKYTAVRSITPLNNTYHFMVSAYMDRRVKGFDVRIISIFKRDSIQPLYCLFCCAGQLSDTVPAKIVQHSDNFGFPFVTTDVMCPIPGNCDATHVTLQTQPVRTNALNQIWLPIGNKKSKGHEERKLQFNFTVCISNLFGDYNNVLQFAQTLEMYKLLGVDRVVIYNTSCGPDLNRLLQSYTKTGFVEMVPWPIDLFMNPSRGWLFSRSGGDLHYFGQLTTLNECVYRSMERSRYVLLNDIDEIIMPYKHNNLMSLMNTVQQQSPKAGVFLIENHIFPKKHFEPTGRFHLPQWSGVPGVNILEHIYREEPDREKYHPHKMIVQPRLVEQVSVHEVLKTFGAIYTVSPDVCRIIHVRVPLRGQLKLEELKEDKRLWDFHEELIPNVDKALRRAGLLGSEGGR</sequence>
<gene>
    <name evidence="9" type="ORF">XNOV1_A011363</name>
</gene>
<proteinExistence type="inferred from homology"/>
<evidence type="ECO:0000256" key="1">
    <source>
        <dbReference type="ARBA" id="ARBA00004167"/>
    </source>
</evidence>
<comment type="subcellular location">
    <subcellularLocation>
        <location evidence="1">Membrane</location>
        <topology evidence="1">Single-pass membrane protein</topology>
    </subcellularLocation>
</comment>
<keyword evidence="3 8" id="KW-0328">Glycosyltransferase</keyword>
<evidence type="ECO:0000256" key="7">
    <source>
        <dbReference type="ARBA" id="ARBA00023136"/>
    </source>
</evidence>
<evidence type="ECO:0000256" key="6">
    <source>
        <dbReference type="ARBA" id="ARBA00022989"/>
    </source>
</evidence>
<organism evidence="9 10">
    <name type="scientific">Xyrichtys novacula</name>
    <name type="common">Pearly razorfish</name>
    <name type="synonym">Hemipteronotus novacula</name>
    <dbReference type="NCBI Taxonomy" id="13765"/>
    <lineage>
        <taxon>Eukaryota</taxon>
        <taxon>Metazoa</taxon>
        <taxon>Chordata</taxon>
        <taxon>Craniata</taxon>
        <taxon>Vertebrata</taxon>
        <taxon>Euteleostomi</taxon>
        <taxon>Actinopterygii</taxon>
        <taxon>Neopterygii</taxon>
        <taxon>Teleostei</taxon>
        <taxon>Neoteleostei</taxon>
        <taxon>Acanthomorphata</taxon>
        <taxon>Eupercaria</taxon>
        <taxon>Labriformes</taxon>
        <taxon>Labridae</taxon>
        <taxon>Xyrichtys</taxon>
    </lineage>
</organism>
<dbReference type="AlphaFoldDB" id="A0AAV1GMU5"/>
<evidence type="ECO:0000256" key="4">
    <source>
        <dbReference type="ARBA" id="ARBA00022679"/>
    </source>
</evidence>
<keyword evidence="5" id="KW-0812">Transmembrane</keyword>
<dbReference type="PANTHER" id="PTHR21461">
    <property type="entry name" value="GLYCOSYLTRANSFERASE FAMILY 92 PROTEIN"/>
    <property type="match status" value="1"/>
</dbReference>
<dbReference type="Proteomes" id="UP001178508">
    <property type="component" value="Chromosome 15"/>
</dbReference>
<evidence type="ECO:0000256" key="2">
    <source>
        <dbReference type="ARBA" id="ARBA00007647"/>
    </source>
</evidence>
<evidence type="ECO:0000313" key="9">
    <source>
        <dbReference type="EMBL" id="CAJ1074419.1"/>
    </source>
</evidence>
<dbReference type="Pfam" id="PF01697">
    <property type="entry name" value="Glyco_transf_92"/>
    <property type="match status" value="1"/>
</dbReference>
<name>A0AAV1GMU5_XYRNO</name>
<reference evidence="9" key="1">
    <citation type="submission" date="2023-08" db="EMBL/GenBank/DDBJ databases">
        <authorList>
            <person name="Alioto T."/>
            <person name="Alioto T."/>
            <person name="Gomez Garrido J."/>
        </authorList>
    </citation>
    <scope>NUCLEOTIDE SEQUENCE</scope>
</reference>
<keyword evidence="6" id="KW-1133">Transmembrane helix</keyword>
<dbReference type="PANTHER" id="PTHR21461:SF45">
    <property type="entry name" value="GLYCOSYLTRANSFERASE FAMILY 92 PROTEIN"/>
    <property type="match status" value="1"/>
</dbReference>
<dbReference type="GO" id="GO:0016020">
    <property type="term" value="C:membrane"/>
    <property type="evidence" value="ECO:0007669"/>
    <property type="project" value="UniProtKB-SubCell"/>
</dbReference>
<evidence type="ECO:0000256" key="3">
    <source>
        <dbReference type="ARBA" id="ARBA00022676"/>
    </source>
</evidence>
<keyword evidence="10" id="KW-1185">Reference proteome</keyword>